<dbReference type="GO" id="GO:0003677">
    <property type="term" value="F:DNA binding"/>
    <property type="evidence" value="ECO:0007669"/>
    <property type="project" value="UniProtKB-KW"/>
</dbReference>
<dbReference type="GO" id="GO:0008270">
    <property type="term" value="F:zinc ion binding"/>
    <property type="evidence" value="ECO:0007669"/>
    <property type="project" value="UniProtKB-KW"/>
</dbReference>
<feature type="compositionally biased region" description="Basic and acidic residues" evidence="13">
    <location>
        <begin position="1194"/>
        <end position="1219"/>
    </location>
</feature>
<dbReference type="InterPro" id="IPR039746">
    <property type="entry name" value="FOG"/>
</dbReference>
<dbReference type="Pfam" id="PF25445">
    <property type="entry name" value="CCHC_ZFPM2"/>
    <property type="match status" value="1"/>
</dbReference>
<feature type="region of interest" description="Disordered" evidence="13">
    <location>
        <begin position="1255"/>
        <end position="1332"/>
    </location>
</feature>
<keyword evidence="5 12" id="KW-0863">Zinc-finger</keyword>
<keyword evidence="11" id="KW-0539">Nucleus</keyword>
<evidence type="ECO:0000256" key="13">
    <source>
        <dbReference type="SAM" id="MobiDB-lite"/>
    </source>
</evidence>
<feature type="domain" description="CCHC FOG-type" evidence="15">
    <location>
        <begin position="1490"/>
        <end position="1523"/>
    </location>
</feature>
<keyword evidence="8" id="KW-0238">DNA-binding</keyword>
<dbReference type="GO" id="GO:0007507">
    <property type="term" value="P:heart development"/>
    <property type="evidence" value="ECO:0007669"/>
    <property type="project" value="TreeGrafter"/>
</dbReference>
<feature type="compositionally biased region" description="Polar residues" evidence="13">
    <location>
        <begin position="452"/>
        <end position="463"/>
    </location>
</feature>
<feature type="compositionally biased region" description="Polar residues" evidence="13">
    <location>
        <begin position="223"/>
        <end position="235"/>
    </location>
</feature>
<feature type="domain" description="C2H2-type" evidence="14">
    <location>
        <begin position="555"/>
        <end position="582"/>
    </location>
</feature>
<evidence type="ECO:0000256" key="1">
    <source>
        <dbReference type="ARBA" id="ARBA00004123"/>
    </source>
</evidence>
<dbReference type="GO" id="GO:0005634">
    <property type="term" value="C:nucleus"/>
    <property type="evidence" value="ECO:0007669"/>
    <property type="project" value="UniProtKB-SubCell"/>
</dbReference>
<feature type="compositionally biased region" description="Basic and acidic residues" evidence="13">
    <location>
        <begin position="52"/>
        <end position="61"/>
    </location>
</feature>
<dbReference type="GeneID" id="111253690"/>
<feature type="compositionally biased region" description="Basic and acidic residues" evidence="13">
    <location>
        <begin position="849"/>
        <end position="858"/>
    </location>
</feature>
<evidence type="ECO:0000256" key="11">
    <source>
        <dbReference type="ARBA" id="ARBA00023242"/>
    </source>
</evidence>
<feature type="region of interest" description="Disordered" evidence="13">
    <location>
        <begin position="433"/>
        <end position="467"/>
    </location>
</feature>
<keyword evidence="17" id="KW-1185">Reference proteome</keyword>
<dbReference type="GO" id="GO:0030154">
    <property type="term" value="P:cell differentiation"/>
    <property type="evidence" value="ECO:0007669"/>
    <property type="project" value="UniProtKB-ARBA"/>
</dbReference>
<evidence type="ECO:0000313" key="16">
    <source>
        <dbReference type="EnsemblMetazoa" id="XP_022669197"/>
    </source>
</evidence>
<dbReference type="Proteomes" id="UP000594260">
    <property type="component" value="Unplaced"/>
</dbReference>
<feature type="region of interest" description="Disordered" evidence="13">
    <location>
        <begin position="960"/>
        <end position="1012"/>
    </location>
</feature>
<dbReference type="Gene3D" id="3.30.160.60">
    <property type="entry name" value="Classic Zinc Finger"/>
    <property type="match status" value="2"/>
</dbReference>
<dbReference type="SUPFAM" id="SSF57667">
    <property type="entry name" value="beta-beta-alpha zinc fingers"/>
    <property type="match status" value="6"/>
</dbReference>
<dbReference type="SMART" id="SM00355">
    <property type="entry name" value="ZnF_C2H2"/>
    <property type="match status" value="8"/>
</dbReference>
<feature type="domain" description="C2H2-type" evidence="14">
    <location>
        <begin position="891"/>
        <end position="918"/>
    </location>
</feature>
<dbReference type="Pfam" id="PF12874">
    <property type="entry name" value="zf-met"/>
    <property type="match status" value="1"/>
</dbReference>
<evidence type="ECO:0000256" key="5">
    <source>
        <dbReference type="ARBA" id="ARBA00022771"/>
    </source>
</evidence>
<dbReference type="Pfam" id="PF13909">
    <property type="entry name" value="zf-H2C2_5"/>
    <property type="match status" value="1"/>
</dbReference>
<dbReference type="GO" id="GO:0045944">
    <property type="term" value="P:positive regulation of transcription by RNA polymerase II"/>
    <property type="evidence" value="ECO:0007669"/>
    <property type="project" value="TreeGrafter"/>
</dbReference>
<feature type="domain" description="CCHC FOG-type" evidence="15">
    <location>
        <begin position="1018"/>
        <end position="1051"/>
    </location>
</feature>
<name>A0A7M7KSD8_VARDE</name>
<comment type="subcellular location">
    <subcellularLocation>
        <location evidence="1">Nucleus</location>
    </subcellularLocation>
</comment>
<dbReference type="EnsemblMetazoa" id="XM_022813462">
    <property type="protein sequence ID" value="XP_022669197"/>
    <property type="gene ID" value="LOC111253690"/>
</dbReference>
<dbReference type="CTD" id="33225"/>
<accession>A0A7M7KSD8</accession>
<dbReference type="InterPro" id="IPR013087">
    <property type="entry name" value="Znf_C2H2_type"/>
</dbReference>
<feature type="compositionally biased region" description="Polar residues" evidence="13">
    <location>
        <begin position="964"/>
        <end position="977"/>
    </location>
</feature>
<keyword evidence="6" id="KW-0862">Zinc</keyword>
<dbReference type="FunCoup" id="A0A7M7KSD8">
    <property type="interactions" value="191"/>
</dbReference>
<feature type="compositionally biased region" description="Polar residues" evidence="13">
    <location>
        <begin position="1311"/>
        <end position="1327"/>
    </location>
</feature>
<feature type="region of interest" description="Disordered" evidence="13">
    <location>
        <begin position="41"/>
        <end position="61"/>
    </location>
</feature>
<sequence length="1554" mass="161814">MCSVAMKEVFRLGPETVCFKLESDTAETGNTATANAREVKLESTKRQQQQFKNDRTHDDHDVHTASEDIKLHVQMDEELARLAEVLRLPQDVLRLTDGSRTRQSHEQADPTGLSGAGVCLMCRIGLERGTLFGPFRASLRSVGSSENNNKRKKSISRNDAASPEQSISAELSCDIEVMVSGALSVLSLEDEAGAWLKCIRLRSETDEQNSTTLRESKKRQQDDSTAPENVTGCGTSTNASYPGANCLILYQEGEVCLTLTADVAPNEPLVAEFRVAFSDAPIKLETQPADVDVAYTQDLVDESHPSNGEDTDLKMQDAVNIKSSPASSPRAPRSPECVLRVTGDTAALAAVSMATAAPATGPVSSAGPVTVSTASKIEPLPPPSVGVAEKPAAFRCTNCGISFQNHRNLAAHTAYYCTQRFQKAHTPQDSIVAATSTSSTTTSDSPSPIVASSPNTRRQNGASEKSDCAIKNSVTAVDRKLSISSSLGVVSSVSPPLSTEMIVSCPESPALAHTAIGGNSQKRSLSPDSSGADERPVSKSPRLSTGSAGCAERVFACPHCTYTTDRKGSLTRHLRVHVLSPEDAVAPPIATPAAARYCADCDIQFSSFKTYTVHKQFYCNTRAVQKQQQQQQQQHQQQQQTSAVGVGSVPSPGLSASTSPAGVPTGLPSAPVTVGSGGPVLPQALCASASSGSKTPVGALPSASAMSAVNVLGAGAPMVGASQLANQPLFAAISTNPLVLVPCAFVPGSGLVPVQAGTTECAPILSPGGASGGTLSPRPASARDAEEIASESILPDRATTTTPRDSDQESVATATSSSADLKDALGGVASRKGGEVASATAPLDLSTTPKKENSRDDTNTLGSKRGTPVSQDIDLAADLSNSSANLKQALIRCSECGISFHKPESLAAHRKHYCVGRPHVKARNRKCSEVVPEEVARPSARECGTAPVLQTAQAVTQQQAVVLSSGQRSPSPQTASSGEGRLSASSTPATTATPCAPGTPQTQGQPSSILTSAPATAPQPVFQFYCIACGIKFTSLNNLQAHQTYYCPKRELLQANSVRVGVLSRPVAELECPRCRLAFPGEEPLRSHACSARKCPYCDVYCASHSAAQRHLATHAGIKAFKCTLCGYKGHTLRGMRTHVRVHVDKGALVHEEKFIVCVGENGEPIPPPPSGANIVHFLAAKSPALDSSGDSTMKGERSERSGSISKVEREDQASRDAREDAVAAATAAVSASATLVNALTLGPVASITGPVVGLGSSTSSGSSRPSSAESREPAGGGSSRTAENREARQGGPGSPSPRDSVRTEVANKEALSSSAGCQPVSQSSGPDSPAKPEMHHWCNFCGYSSSYKGNVVRHIKLIHRDVLANGLAPGQMGSVAGQPASVSSLPSAVLATNFSGLPAQAALAAAAAAQLSAAQLSAMNELLSLRNNNELVKRLRSTDSDDENASASNGDSGLKESTSRVDSPVVTLEASASCIRAREKTSPVIDSGEAGNSDRRCDECDISFNYASSYLAHKKFYCKAASSDNVDSPSGDASRSETPVAQGPSAPCQTASV</sequence>
<evidence type="ECO:0000256" key="2">
    <source>
        <dbReference type="ARBA" id="ARBA00022491"/>
    </source>
</evidence>
<feature type="domain" description="C2H2-type" evidence="14">
    <location>
        <begin position="1121"/>
        <end position="1148"/>
    </location>
</feature>
<dbReference type="PANTHER" id="PTHR12958:SF3">
    <property type="entry name" value="ZINC FINGER PROTEIN USH"/>
    <property type="match status" value="1"/>
</dbReference>
<feature type="region of interest" description="Disordered" evidence="13">
    <location>
        <begin position="140"/>
        <end position="163"/>
    </location>
</feature>
<feature type="compositionally biased region" description="Polar residues" evidence="13">
    <location>
        <begin position="1523"/>
        <end position="1540"/>
    </location>
</feature>
<feature type="region of interest" description="Disordered" evidence="13">
    <location>
        <begin position="630"/>
        <end position="670"/>
    </location>
</feature>
<protein>
    <recommendedName>
        <fullName evidence="18">Zinc finger protein ush</fullName>
    </recommendedName>
</protein>
<reference evidence="16" key="1">
    <citation type="submission" date="2021-01" db="UniProtKB">
        <authorList>
            <consortium name="EnsemblMetazoa"/>
        </authorList>
    </citation>
    <scope>IDENTIFICATION</scope>
</reference>
<evidence type="ECO:0000259" key="14">
    <source>
        <dbReference type="PROSITE" id="PS50157"/>
    </source>
</evidence>
<evidence type="ECO:0000256" key="7">
    <source>
        <dbReference type="ARBA" id="ARBA00023015"/>
    </source>
</evidence>
<dbReference type="OMA" id="RTHAKRT"/>
<feature type="region of interest" description="Disordered" evidence="13">
    <location>
        <begin position="765"/>
        <end position="869"/>
    </location>
</feature>
<feature type="compositionally biased region" description="Low complexity" evidence="13">
    <location>
        <begin position="1256"/>
        <end position="1269"/>
    </location>
</feature>
<dbReference type="PROSITE" id="PS51810">
    <property type="entry name" value="ZF_CCHC_FOG"/>
    <property type="match status" value="3"/>
</dbReference>
<feature type="domain" description="C2H2-type" evidence="14">
    <location>
        <begin position="394"/>
        <end position="421"/>
    </location>
</feature>
<dbReference type="GO" id="GO:0061629">
    <property type="term" value="F:RNA polymerase II-specific DNA-binding transcription factor binding"/>
    <property type="evidence" value="ECO:0007669"/>
    <property type="project" value="InterPro"/>
</dbReference>
<dbReference type="InterPro" id="IPR034731">
    <property type="entry name" value="Znf_CCHC_FOG"/>
</dbReference>
<keyword evidence="3" id="KW-0479">Metal-binding</keyword>
<evidence type="ECO:0000313" key="17">
    <source>
        <dbReference type="Proteomes" id="UP000594260"/>
    </source>
</evidence>
<dbReference type="GO" id="GO:0000122">
    <property type="term" value="P:negative regulation of transcription by RNA polymerase II"/>
    <property type="evidence" value="ECO:0007669"/>
    <property type="project" value="TreeGrafter"/>
</dbReference>
<feature type="compositionally biased region" description="Low complexity" evidence="13">
    <location>
        <begin position="630"/>
        <end position="640"/>
    </location>
</feature>
<feature type="compositionally biased region" description="Polar residues" evidence="13">
    <location>
        <begin position="798"/>
        <end position="819"/>
    </location>
</feature>
<keyword evidence="2" id="KW-0678">Repressor</keyword>
<evidence type="ECO:0000256" key="4">
    <source>
        <dbReference type="ARBA" id="ARBA00022737"/>
    </source>
</evidence>
<evidence type="ECO:0000256" key="8">
    <source>
        <dbReference type="ARBA" id="ARBA00023125"/>
    </source>
</evidence>
<feature type="compositionally biased region" description="Low complexity" evidence="13">
    <location>
        <begin position="433"/>
        <end position="450"/>
    </location>
</feature>
<dbReference type="InterPro" id="IPR059121">
    <property type="entry name" value="CCHC_ZFPM2-like"/>
</dbReference>
<dbReference type="InParanoid" id="A0A7M7KSD8"/>
<feature type="domain" description="C2H2-type" evidence="14">
    <location>
        <begin position="1024"/>
        <end position="1051"/>
    </location>
</feature>
<organism evidence="16 17">
    <name type="scientific">Varroa destructor</name>
    <name type="common">Honeybee mite</name>
    <dbReference type="NCBI Taxonomy" id="109461"/>
    <lineage>
        <taxon>Eukaryota</taxon>
        <taxon>Metazoa</taxon>
        <taxon>Ecdysozoa</taxon>
        <taxon>Arthropoda</taxon>
        <taxon>Chelicerata</taxon>
        <taxon>Arachnida</taxon>
        <taxon>Acari</taxon>
        <taxon>Parasitiformes</taxon>
        <taxon>Mesostigmata</taxon>
        <taxon>Gamasina</taxon>
        <taxon>Dermanyssoidea</taxon>
        <taxon>Varroidae</taxon>
        <taxon>Varroa</taxon>
    </lineage>
</organism>
<dbReference type="KEGG" id="vde:111253690"/>
<feature type="compositionally biased region" description="Polar residues" evidence="13">
    <location>
        <begin position="517"/>
        <end position="529"/>
    </location>
</feature>
<feature type="domain" description="CCHC FOG-type" evidence="15">
    <location>
        <begin position="590"/>
        <end position="623"/>
    </location>
</feature>
<dbReference type="GO" id="GO:0009653">
    <property type="term" value="P:anatomical structure morphogenesis"/>
    <property type="evidence" value="ECO:0007669"/>
    <property type="project" value="UniProtKB-ARBA"/>
</dbReference>
<evidence type="ECO:0000256" key="3">
    <source>
        <dbReference type="ARBA" id="ARBA00022723"/>
    </source>
</evidence>
<feature type="region of interest" description="Disordered" evidence="13">
    <location>
        <begin position="1523"/>
        <end position="1554"/>
    </location>
</feature>
<dbReference type="InterPro" id="IPR036236">
    <property type="entry name" value="Znf_C2H2_sf"/>
</dbReference>
<keyword evidence="9" id="KW-0010">Activator</keyword>
<feature type="region of interest" description="Disordered" evidence="13">
    <location>
        <begin position="207"/>
        <end position="235"/>
    </location>
</feature>
<keyword evidence="10" id="KW-0804">Transcription</keyword>
<evidence type="ECO:0000259" key="15">
    <source>
        <dbReference type="PROSITE" id="PS51810"/>
    </source>
</evidence>
<evidence type="ECO:0000256" key="12">
    <source>
        <dbReference type="PROSITE-ProRule" id="PRU00042"/>
    </source>
</evidence>
<keyword evidence="4" id="KW-0677">Repeat</keyword>
<dbReference type="PROSITE" id="PS50157">
    <property type="entry name" value="ZINC_FINGER_C2H2_2"/>
    <property type="match status" value="5"/>
</dbReference>
<feature type="region of interest" description="Disordered" evidence="13">
    <location>
        <begin position="1437"/>
        <end position="1463"/>
    </location>
</feature>
<evidence type="ECO:0000256" key="9">
    <source>
        <dbReference type="ARBA" id="ARBA00023159"/>
    </source>
</evidence>
<dbReference type="PANTHER" id="PTHR12958">
    <property type="entry name" value="FRIEND OF GATA2-RELATED"/>
    <property type="match status" value="1"/>
</dbReference>
<evidence type="ECO:0008006" key="18">
    <source>
        <dbReference type="Google" id="ProtNLM"/>
    </source>
</evidence>
<dbReference type="PROSITE" id="PS00028">
    <property type="entry name" value="ZINC_FINGER_C2H2_1"/>
    <property type="match status" value="1"/>
</dbReference>
<feature type="region of interest" description="Disordered" evidence="13">
    <location>
        <begin position="513"/>
        <end position="546"/>
    </location>
</feature>
<feature type="compositionally biased region" description="Low complexity" evidence="13">
    <location>
        <begin position="983"/>
        <end position="1008"/>
    </location>
</feature>
<feature type="region of interest" description="Disordered" evidence="13">
    <location>
        <begin position="1186"/>
        <end position="1219"/>
    </location>
</feature>
<dbReference type="RefSeq" id="XP_022669197.1">
    <property type="nucleotide sequence ID" value="XM_022813462.1"/>
</dbReference>
<evidence type="ECO:0000256" key="10">
    <source>
        <dbReference type="ARBA" id="ARBA00023163"/>
    </source>
</evidence>
<proteinExistence type="predicted"/>
<keyword evidence="7" id="KW-0805">Transcription regulation</keyword>
<evidence type="ECO:0000256" key="6">
    <source>
        <dbReference type="ARBA" id="ARBA00022833"/>
    </source>
</evidence>
<dbReference type="OrthoDB" id="8742770at2759"/>